<dbReference type="AlphaFoldDB" id="A0A9P6JPT2"/>
<dbReference type="InterPro" id="IPR016181">
    <property type="entry name" value="Acyl_CoA_acyltransferase"/>
</dbReference>
<evidence type="ECO:0000313" key="3">
    <source>
        <dbReference type="Proteomes" id="UP000807306"/>
    </source>
</evidence>
<reference evidence="2" key="1">
    <citation type="submission" date="2020-11" db="EMBL/GenBank/DDBJ databases">
        <authorList>
            <consortium name="DOE Joint Genome Institute"/>
            <person name="Ahrendt S."/>
            <person name="Riley R."/>
            <person name="Andreopoulos W."/>
            <person name="Labutti K."/>
            <person name="Pangilinan J."/>
            <person name="Ruiz-Duenas F.J."/>
            <person name="Barrasa J.M."/>
            <person name="Sanchez-Garcia M."/>
            <person name="Camarero S."/>
            <person name="Miyauchi S."/>
            <person name="Serrano A."/>
            <person name="Linde D."/>
            <person name="Babiker R."/>
            <person name="Drula E."/>
            <person name="Ayuso-Fernandez I."/>
            <person name="Pacheco R."/>
            <person name="Padilla G."/>
            <person name="Ferreira P."/>
            <person name="Barriuso J."/>
            <person name="Kellner H."/>
            <person name="Castanera R."/>
            <person name="Alfaro M."/>
            <person name="Ramirez L."/>
            <person name="Pisabarro A.G."/>
            <person name="Kuo A."/>
            <person name="Tritt A."/>
            <person name="Lipzen A."/>
            <person name="He G."/>
            <person name="Yan M."/>
            <person name="Ng V."/>
            <person name="Cullen D."/>
            <person name="Martin F."/>
            <person name="Rosso M.-N."/>
            <person name="Henrissat B."/>
            <person name="Hibbett D."/>
            <person name="Martinez A.T."/>
            <person name="Grigoriev I.V."/>
        </authorList>
    </citation>
    <scope>NUCLEOTIDE SEQUENCE</scope>
    <source>
        <strain evidence="2">CBS 506.95</strain>
    </source>
</reference>
<dbReference type="Pfam" id="PF00583">
    <property type="entry name" value="Acetyltransf_1"/>
    <property type="match status" value="1"/>
</dbReference>
<dbReference type="Gene3D" id="3.40.630.30">
    <property type="match status" value="1"/>
</dbReference>
<evidence type="ECO:0000313" key="2">
    <source>
        <dbReference type="EMBL" id="KAF9528138.1"/>
    </source>
</evidence>
<dbReference type="PROSITE" id="PS51186">
    <property type="entry name" value="GNAT"/>
    <property type="match status" value="1"/>
</dbReference>
<feature type="domain" description="N-acetyltransferase" evidence="1">
    <location>
        <begin position="74"/>
        <end position="217"/>
    </location>
</feature>
<dbReference type="EMBL" id="MU157855">
    <property type="protein sequence ID" value="KAF9528138.1"/>
    <property type="molecule type" value="Genomic_DNA"/>
</dbReference>
<name>A0A9P6JPT2_9AGAR</name>
<dbReference type="SUPFAM" id="SSF55729">
    <property type="entry name" value="Acyl-CoA N-acyltransferases (Nat)"/>
    <property type="match status" value="1"/>
</dbReference>
<sequence>MAPYYFQQVKNATDEQLAYSAKLFSELMAGDTGVLALTGGEISLVAVMALSILRAGALAGGEFYTATNEEGEIIGFTLWMPPGQDMFSTEQQRSLGFQDFLSKMPEIGKEYFKTTYLAQFPGFVDEHLGPAGKKESWWMHMCFVRPEYQRQGVARALIELVHEKASNHLLACTSTSDENIAVYKAIGFTHRGTRIMPSPWGEWPIHLFSWETYAVLA</sequence>
<comment type="caution">
    <text evidence="2">The sequence shown here is derived from an EMBL/GenBank/DDBJ whole genome shotgun (WGS) entry which is preliminary data.</text>
</comment>
<dbReference type="InterPro" id="IPR000182">
    <property type="entry name" value="GNAT_dom"/>
</dbReference>
<dbReference type="Proteomes" id="UP000807306">
    <property type="component" value="Unassembled WGS sequence"/>
</dbReference>
<evidence type="ECO:0000259" key="1">
    <source>
        <dbReference type="PROSITE" id="PS51186"/>
    </source>
</evidence>
<protein>
    <recommendedName>
        <fullName evidence="1">N-acetyltransferase domain-containing protein</fullName>
    </recommendedName>
</protein>
<dbReference type="CDD" id="cd04301">
    <property type="entry name" value="NAT_SF"/>
    <property type="match status" value="1"/>
</dbReference>
<proteinExistence type="predicted"/>
<dbReference type="OrthoDB" id="61113at2759"/>
<dbReference type="PANTHER" id="PTHR42791">
    <property type="entry name" value="GNAT FAMILY ACETYLTRANSFERASE"/>
    <property type="match status" value="1"/>
</dbReference>
<dbReference type="GO" id="GO:0016747">
    <property type="term" value="F:acyltransferase activity, transferring groups other than amino-acyl groups"/>
    <property type="evidence" value="ECO:0007669"/>
    <property type="project" value="InterPro"/>
</dbReference>
<accession>A0A9P6JPT2</accession>
<dbReference type="InterPro" id="IPR052523">
    <property type="entry name" value="Trichothecene_AcTrans"/>
</dbReference>
<keyword evidence="3" id="KW-1185">Reference proteome</keyword>
<organism evidence="2 3">
    <name type="scientific">Crepidotus variabilis</name>
    <dbReference type="NCBI Taxonomy" id="179855"/>
    <lineage>
        <taxon>Eukaryota</taxon>
        <taxon>Fungi</taxon>
        <taxon>Dikarya</taxon>
        <taxon>Basidiomycota</taxon>
        <taxon>Agaricomycotina</taxon>
        <taxon>Agaricomycetes</taxon>
        <taxon>Agaricomycetidae</taxon>
        <taxon>Agaricales</taxon>
        <taxon>Agaricineae</taxon>
        <taxon>Crepidotaceae</taxon>
        <taxon>Crepidotus</taxon>
    </lineage>
</organism>
<gene>
    <name evidence="2" type="ORF">CPB83DRAFT_894624</name>
</gene>
<dbReference type="PANTHER" id="PTHR42791:SF1">
    <property type="entry name" value="N-ACETYLTRANSFERASE DOMAIN-CONTAINING PROTEIN"/>
    <property type="match status" value="1"/>
</dbReference>